<dbReference type="CDD" id="cd00032">
    <property type="entry name" value="CASc"/>
    <property type="match status" value="1"/>
</dbReference>
<evidence type="ECO:0000256" key="1">
    <source>
        <dbReference type="ARBA" id="ARBA00010134"/>
    </source>
</evidence>
<evidence type="ECO:0000259" key="5">
    <source>
        <dbReference type="PROSITE" id="PS50208"/>
    </source>
</evidence>
<dbReference type="PROSITE" id="PS01122">
    <property type="entry name" value="CASPASE_CYS"/>
    <property type="match status" value="1"/>
</dbReference>
<dbReference type="KEGG" id="tpal:117648328"/>
<dbReference type="Proteomes" id="UP000515158">
    <property type="component" value="Unplaced"/>
</dbReference>
<dbReference type="Pfam" id="PF00656">
    <property type="entry name" value="Peptidase_C14"/>
    <property type="match status" value="2"/>
</dbReference>
<proteinExistence type="inferred from homology"/>
<dbReference type="PROSITE" id="PS50208">
    <property type="entry name" value="CASPASE_P20"/>
    <property type="match status" value="2"/>
</dbReference>
<name>A0A6P8Z8B6_THRPL</name>
<evidence type="ECO:0000256" key="2">
    <source>
        <dbReference type="RuleBase" id="RU003971"/>
    </source>
</evidence>
<evidence type="ECO:0000313" key="6">
    <source>
        <dbReference type="Proteomes" id="UP000515158"/>
    </source>
</evidence>
<comment type="similarity">
    <text evidence="1 2">Belongs to the peptidase C14A family.</text>
</comment>
<dbReference type="SUPFAM" id="SSF52129">
    <property type="entry name" value="Caspase-like"/>
    <property type="match status" value="2"/>
</dbReference>
<evidence type="ECO:0000313" key="8">
    <source>
        <dbReference type="RefSeq" id="XP_034246695.1"/>
    </source>
</evidence>
<dbReference type="InterPro" id="IPR002398">
    <property type="entry name" value="Pept_C14"/>
</dbReference>
<dbReference type="GO" id="GO:0043525">
    <property type="term" value="P:positive regulation of neuron apoptotic process"/>
    <property type="evidence" value="ECO:0007669"/>
    <property type="project" value="TreeGrafter"/>
</dbReference>
<dbReference type="GO" id="GO:0004197">
    <property type="term" value="F:cysteine-type endopeptidase activity"/>
    <property type="evidence" value="ECO:0007669"/>
    <property type="project" value="InterPro"/>
</dbReference>
<feature type="domain" description="Caspase family p20" evidence="5">
    <location>
        <begin position="16"/>
        <end position="136"/>
    </location>
</feature>
<feature type="region of interest" description="Disordered" evidence="3">
    <location>
        <begin position="280"/>
        <end position="299"/>
    </location>
</feature>
<protein>
    <submittedName>
        <fullName evidence="7 8">Uncharacterized protein LOC117648328</fullName>
    </submittedName>
</protein>
<evidence type="ECO:0000256" key="3">
    <source>
        <dbReference type="SAM" id="MobiDB-lite"/>
    </source>
</evidence>
<feature type="domain" description="Caspase family p10" evidence="4">
    <location>
        <begin position="496"/>
        <end position="591"/>
    </location>
</feature>
<dbReference type="PRINTS" id="PR00376">
    <property type="entry name" value="IL1BCENZYME"/>
</dbReference>
<dbReference type="AlphaFoldDB" id="A0A6P8Z8B6"/>
<dbReference type="InterPro" id="IPR002138">
    <property type="entry name" value="Pept_C14_p10"/>
</dbReference>
<feature type="domain" description="Caspase family p20" evidence="5">
    <location>
        <begin position="371"/>
        <end position="477"/>
    </location>
</feature>
<dbReference type="GO" id="GO:0006508">
    <property type="term" value="P:proteolysis"/>
    <property type="evidence" value="ECO:0007669"/>
    <property type="project" value="InterPro"/>
</dbReference>
<feature type="domain" description="Caspase family p10" evidence="4">
    <location>
        <begin position="155"/>
        <end position="250"/>
    </location>
</feature>
<reference evidence="7 8" key="1">
    <citation type="submission" date="2025-04" db="UniProtKB">
        <authorList>
            <consortium name="RefSeq"/>
        </authorList>
    </citation>
    <scope>IDENTIFICATION</scope>
    <source>
        <tissue evidence="7 8">Total insect</tissue>
    </source>
</reference>
<dbReference type="PANTHER" id="PTHR10454:SF232">
    <property type="entry name" value="AT03047P-RELATED"/>
    <property type="match status" value="1"/>
</dbReference>
<dbReference type="RefSeq" id="XP_034246694.1">
    <property type="nucleotide sequence ID" value="XM_034390803.1"/>
</dbReference>
<dbReference type="InterPro" id="IPR033139">
    <property type="entry name" value="Caspase_cys_AS"/>
</dbReference>
<evidence type="ECO:0000259" key="4">
    <source>
        <dbReference type="PROSITE" id="PS50207"/>
    </source>
</evidence>
<dbReference type="InterPro" id="IPR029030">
    <property type="entry name" value="Caspase-like_dom_sf"/>
</dbReference>
<accession>A0A6P8Z8B6</accession>
<dbReference type="GO" id="GO:0005737">
    <property type="term" value="C:cytoplasm"/>
    <property type="evidence" value="ECO:0007669"/>
    <property type="project" value="TreeGrafter"/>
</dbReference>
<dbReference type="SMART" id="SM00115">
    <property type="entry name" value="CASc"/>
    <property type="match status" value="2"/>
</dbReference>
<keyword evidence="6" id="KW-1185">Reference proteome</keyword>
<dbReference type="GO" id="GO:0006915">
    <property type="term" value="P:apoptotic process"/>
    <property type="evidence" value="ECO:0007669"/>
    <property type="project" value="TreeGrafter"/>
</dbReference>
<sequence length="593" mass="66454">MSFDPESKKYKMCYSRRGKAVIFNHDSSKNPRPGSSVDVKKLVNTYESLGFQTKVHKNLKFQNIKSKIKKLSREDFSDADCLCITVLTHGLSRNYVEASDVAYKVHELWTPFTDDKCKSLAGKPKLFIIQACRGDKRDCGTILNNEGGTETDNGESYTIPSHADFLLAYSSVEGTVSFRNKESGSWFIQMLCDELQKNAAKMDFLKLLTTVSRKVALDFETENEYNPSCHKNKQVPSVVSTLIRDIHFTSAGDKSSGNQNQIDAIQDMAGKCELSADGLQDRNSDRLAPNTPGTPILEEKGCTSYNSMAACYPMHSQKSVASVSSNANDMTDMPNPYNPLKDHVGTSHAKMPVGKESKEYNMSQHGIAVVFNNGTNDPLSGSKYDENKLIQTYENLGLKTELHNNVTMADIQSKIENLSKENFDDAACLCVTVLFYDANSETMRALENLWTHFTADRCKTLAGKPKIFIIQARRGKHVDSGVDNVRSTCSETDGRKMYRIPNHADFLLVYSTAKDCVAWRDSEKGSWFIQSLCDELQSNASELDLLKLLTNVSRKVALHHQSSDDQMSRRNEQKQVPCVVSMLIRDVYLRPKT</sequence>
<dbReference type="GeneID" id="117648328"/>
<organism evidence="8">
    <name type="scientific">Thrips palmi</name>
    <name type="common">Melon thrips</name>
    <dbReference type="NCBI Taxonomy" id="161013"/>
    <lineage>
        <taxon>Eukaryota</taxon>
        <taxon>Metazoa</taxon>
        <taxon>Ecdysozoa</taxon>
        <taxon>Arthropoda</taxon>
        <taxon>Hexapoda</taxon>
        <taxon>Insecta</taxon>
        <taxon>Pterygota</taxon>
        <taxon>Neoptera</taxon>
        <taxon>Paraneoptera</taxon>
        <taxon>Thysanoptera</taxon>
        <taxon>Terebrantia</taxon>
        <taxon>Thripoidea</taxon>
        <taxon>Thripidae</taxon>
        <taxon>Thrips</taxon>
    </lineage>
</organism>
<dbReference type="OrthoDB" id="6116485at2759"/>
<dbReference type="RefSeq" id="XP_034246695.1">
    <property type="nucleotide sequence ID" value="XM_034390804.1"/>
</dbReference>
<dbReference type="InterPro" id="IPR015917">
    <property type="entry name" value="Pept_C14A"/>
</dbReference>
<gene>
    <name evidence="7 8" type="primary">LOC117648328</name>
</gene>
<evidence type="ECO:0000313" key="7">
    <source>
        <dbReference type="RefSeq" id="XP_034246694.1"/>
    </source>
</evidence>
<dbReference type="PANTHER" id="PTHR10454">
    <property type="entry name" value="CASPASE"/>
    <property type="match status" value="1"/>
</dbReference>
<dbReference type="PROSITE" id="PS50207">
    <property type="entry name" value="CASPASE_P10"/>
    <property type="match status" value="2"/>
</dbReference>
<dbReference type="Gene3D" id="3.40.50.1460">
    <property type="match status" value="2"/>
</dbReference>
<dbReference type="InterPro" id="IPR001309">
    <property type="entry name" value="Pept_C14_p20"/>
</dbReference>
<dbReference type="InterPro" id="IPR011600">
    <property type="entry name" value="Pept_C14_caspase"/>
</dbReference>